<evidence type="ECO:0000256" key="1">
    <source>
        <dbReference type="SAM" id="MobiDB-lite"/>
    </source>
</evidence>
<reference evidence="2 3" key="1">
    <citation type="journal article" date="2021" name="Plant Biotechnol. J.">
        <title>Multi-omics assisted identification of the key and species-specific regulatory components of drought-tolerant mechanisms in Gossypium stocksii.</title>
        <authorList>
            <person name="Yu D."/>
            <person name="Ke L."/>
            <person name="Zhang D."/>
            <person name="Wu Y."/>
            <person name="Sun Y."/>
            <person name="Mei J."/>
            <person name="Sun J."/>
            <person name="Sun Y."/>
        </authorList>
    </citation>
    <scope>NUCLEOTIDE SEQUENCE [LARGE SCALE GENOMIC DNA]</scope>
    <source>
        <strain evidence="3">cv. E1</strain>
        <tissue evidence="2">Leaf</tissue>
    </source>
</reference>
<evidence type="ECO:0000313" key="3">
    <source>
        <dbReference type="Proteomes" id="UP000828251"/>
    </source>
</evidence>
<keyword evidence="3" id="KW-1185">Reference proteome</keyword>
<comment type="caution">
    <text evidence="2">The sequence shown here is derived from an EMBL/GenBank/DDBJ whole genome shotgun (WGS) entry which is preliminary data.</text>
</comment>
<name>A0A9D3ZJE9_9ROSI</name>
<accession>A0A9D3ZJE9</accession>
<dbReference type="AlphaFoldDB" id="A0A9D3ZJE9"/>
<gene>
    <name evidence="2" type="ORF">J1N35_041444</name>
</gene>
<sequence>MVPSSREYMCMTSVDYQVAEKQNKQLKRGFVLDLVELVSVRNVFQYCLQDLSSNGCRPNVIIELLDDLIVPSTSKVWPYNSDSALEHILAGCKREPLFIFTTFVVFTHAIGTSYNIDITTILNEAQLKEKIIVAPSRKITKKKSKKRLRLDETVQETRSSECPPLTRRRPNKKPTITVSHSSSAITFSKIPVPFIESAHEVDSQIYISDPPLKENLTKAEDDDENT</sequence>
<dbReference type="EMBL" id="JAIQCV010000012">
    <property type="protein sequence ID" value="KAH1039701.1"/>
    <property type="molecule type" value="Genomic_DNA"/>
</dbReference>
<feature type="region of interest" description="Disordered" evidence="1">
    <location>
        <begin position="155"/>
        <end position="176"/>
    </location>
</feature>
<evidence type="ECO:0000313" key="2">
    <source>
        <dbReference type="EMBL" id="KAH1039701.1"/>
    </source>
</evidence>
<dbReference type="Proteomes" id="UP000828251">
    <property type="component" value="Unassembled WGS sequence"/>
</dbReference>
<proteinExistence type="predicted"/>
<protein>
    <submittedName>
        <fullName evidence="2">Uncharacterized protein</fullName>
    </submittedName>
</protein>
<organism evidence="2 3">
    <name type="scientific">Gossypium stocksii</name>
    <dbReference type="NCBI Taxonomy" id="47602"/>
    <lineage>
        <taxon>Eukaryota</taxon>
        <taxon>Viridiplantae</taxon>
        <taxon>Streptophyta</taxon>
        <taxon>Embryophyta</taxon>
        <taxon>Tracheophyta</taxon>
        <taxon>Spermatophyta</taxon>
        <taxon>Magnoliopsida</taxon>
        <taxon>eudicotyledons</taxon>
        <taxon>Gunneridae</taxon>
        <taxon>Pentapetalae</taxon>
        <taxon>rosids</taxon>
        <taxon>malvids</taxon>
        <taxon>Malvales</taxon>
        <taxon>Malvaceae</taxon>
        <taxon>Malvoideae</taxon>
        <taxon>Gossypium</taxon>
    </lineage>
</organism>